<evidence type="ECO:0000256" key="1">
    <source>
        <dbReference type="SAM" id="MobiDB-lite"/>
    </source>
</evidence>
<organism evidence="2 3">
    <name type="scientific">Streptomyces echinoruber</name>
    <dbReference type="NCBI Taxonomy" id="68898"/>
    <lineage>
        <taxon>Bacteria</taxon>
        <taxon>Bacillati</taxon>
        <taxon>Actinomycetota</taxon>
        <taxon>Actinomycetes</taxon>
        <taxon>Kitasatosporales</taxon>
        <taxon>Streptomycetaceae</taxon>
        <taxon>Streptomyces</taxon>
    </lineage>
</organism>
<protein>
    <recommendedName>
        <fullName evidence="4">MerR family transcriptional regulator</fullName>
    </recommendedName>
</protein>
<reference evidence="2" key="2">
    <citation type="submission" date="2020-09" db="EMBL/GenBank/DDBJ databases">
        <authorList>
            <person name="Sun Q."/>
            <person name="Ohkuma M."/>
        </authorList>
    </citation>
    <scope>NUCLEOTIDE SEQUENCE</scope>
    <source>
        <strain evidence="2">JCM 5016</strain>
    </source>
</reference>
<evidence type="ECO:0000313" key="3">
    <source>
        <dbReference type="Proteomes" id="UP000623010"/>
    </source>
</evidence>
<proteinExistence type="predicted"/>
<feature type="region of interest" description="Disordered" evidence="1">
    <location>
        <begin position="1"/>
        <end position="33"/>
    </location>
</feature>
<reference evidence="2" key="1">
    <citation type="journal article" date="2014" name="Int. J. Syst. Evol. Microbiol.">
        <title>Complete genome sequence of Corynebacterium casei LMG S-19264T (=DSM 44701T), isolated from a smear-ripened cheese.</title>
        <authorList>
            <consortium name="US DOE Joint Genome Institute (JGI-PGF)"/>
            <person name="Walter F."/>
            <person name="Albersmeier A."/>
            <person name="Kalinowski J."/>
            <person name="Ruckert C."/>
        </authorList>
    </citation>
    <scope>NUCLEOTIDE SEQUENCE</scope>
    <source>
        <strain evidence="2">JCM 5016</strain>
    </source>
</reference>
<gene>
    <name evidence="2" type="ORF">GCM10010389_17670</name>
</gene>
<dbReference type="AlphaFoldDB" id="A0A918V825"/>
<dbReference type="EMBL" id="BMWH01000004">
    <property type="protein sequence ID" value="GGZ80315.1"/>
    <property type="molecule type" value="Genomic_DNA"/>
</dbReference>
<accession>A0A918V825</accession>
<evidence type="ECO:0008006" key="4">
    <source>
        <dbReference type="Google" id="ProtNLM"/>
    </source>
</evidence>
<comment type="caution">
    <text evidence="2">The sequence shown here is derived from an EMBL/GenBank/DDBJ whole genome shotgun (WGS) entry which is preliminary data.</text>
</comment>
<dbReference type="Proteomes" id="UP000623010">
    <property type="component" value="Unassembled WGS sequence"/>
</dbReference>
<keyword evidence="3" id="KW-1185">Reference proteome</keyword>
<name>A0A918V825_9ACTN</name>
<sequence length="120" mass="12776">MPTDYPFDDQRHNRRTSRTGPQPRTAQARGCGTYGEGARVTTELYTGRQAAALATGWRRTLSAGAAAVTPSAICKWVARGHLTAAGLDAQGRPLYALADIARAERATRSRALRLVGIGAP</sequence>
<evidence type="ECO:0000313" key="2">
    <source>
        <dbReference type="EMBL" id="GGZ80315.1"/>
    </source>
</evidence>